<dbReference type="Gene3D" id="3.30.450.40">
    <property type="match status" value="1"/>
</dbReference>
<dbReference type="CDD" id="cd00077">
    <property type="entry name" value="HDc"/>
    <property type="match status" value="2"/>
</dbReference>
<dbReference type="Proteomes" id="UP001232156">
    <property type="component" value="Unassembled WGS sequence"/>
</dbReference>
<dbReference type="PROSITE" id="PS51832">
    <property type="entry name" value="HD_GYP"/>
    <property type="match status" value="1"/>
</dbReference>
<dbReference type="SUPFAM" id="SSF109604">
    <property type="entry name" value="HD-domain/PDEase-like"/>
    <property type="match status" value="1"/>
</dbReference>
<dbReference type="EMBL" id="JAUZQE010000031">
    <property type="protein sequence ID" value="MDR4126642.1"/>
    <property type="molecule type" value="Genomic_DNA"/>
</dbReference>
<evidence type="ECO:0000259" key="1">
    <source>
        <dbReference type="PROSITE" id="PS51832"/>
    </source>
</evidence>
<dbReference type="Pfam" id="PF01590">
    <property type="entry name" value="GAF"/>
    <property type="match status" value="1"/>
</dbReference>
<reference evidence="2 3" key="1">
    <citation type="submission" date="2023-08" db="EMBL/GenBank/DDBJ databases">
        <title>Alcaligenaceae gen. nov., a novel taxon isolated from the sludge of Yixing Pesticide Factory.</title>
        <authorList>
            <person name="Ruan L."/>
        </authorList>
    </citation>
    <scope>NUCLEOTIDE SEQUENCE [LARGE SCALE GENOMIC DNA]</scope>
    <source>
        <strain evidence="2 3">LG-2</strain>
    </source>
</reference>
<dbReference type="Pfam" id="PF13487">
    <property type="entry name" value="HD_5"/>
    <property type="match status" value="1"/>
</dbReference>
<comment type="caution">
    <text evidence="2">The sequence shown here is derived from an EMBL/GenBank/DDBJ whole genome shotgun (WGS) entry which is preliminary data.</text>
</comment>
<dbReference type="InterPro" id="IPR029016">
    <property type="entry name" value="GAF-like_dom_sf"/>
</dbReference>
<feature type="domain" description="HD-GYP" evidence="1">
    <location>
        <begin position="309"/>
        <end position="510"/>
    </location>
</feature>
<accession>A0ABU1D8D3</accession>
<dbReference type="SMART" id="SM00065">
    <property type="entry name" value="GAF"/>
    <property type="match status" value="1"/>
</dbReference>
<protein>
    <submittedName>
        <fullName evidence="2">HD domain-containing phosphohydrolase</fullName>
    </submittedName>
</protein>
<gene>
    <name evidence="2" type="ORF">Q8947_11690</name>
</gene>
<name>A0ABU1D8D3_9BURK</name>
<dbReference type="SUPFAM" id="SSF55781">
    <property type="entry name" value="GAF domain-like"/>
    <property type="match status" value="1"/>
</dbReference>
<dbReference type="InterPro" id="IPR003607">
    <property type="entry name" value="HD/PDEase_dom"/>
</dbReference>
<organism evidence="2 3">
    <name type="scientific">Yanghanlia caeni</name>
    <dbReference type="NCBI Taxonomy" id="3064283"/>
    <lineage>
        <taxon>Bacteria</taxon>
        <taxon>Pseudomonadati</taxon>
        <taxon>Pseudomonadota</taxon>
        <taxon>Betaproteobacteria</taxon>
        <taxon>Burkholderiales</taxon>
        <taxon>Alcaligenaceae</taxon>
        <taxon>Yanghanlia</taxon>
    </lineage>
</organism>
<dbReference type="RefSeq" id="WP_347287362.1">
    <property type="nucleotide sequence ID" value="NZ_JAUZQE010000031.1"/>
</dbReference>
<evidence type="ECO:0000313" key="2">
    <source>
        <dbReference type="EMBL" id="MDR4126642.1"/>
    </source>
</evidence>
<dbReference type="SMART" id="SM00471">
    <property type="entry name" value="HDc"/>
    <property type="match status" value="1"/>
</dbReference>
<sequence>MLAAYEHLLKITLALSGERDIARLYEQIIEAAQELTHSDGGTLYIVDERDGHAVLRFEVLRNDTFSIRLGGTSGTPVPFAPIGLFLPDGTPNLSNICAYVYHHRHPVNIADAYSEDRFDLSGTLAFDQKWGYRSQSLLTLPLANHEGSIIGVLQLINAKNPADGTVLPFDPALEPIVGALASSAAITLENQQLLQGHRNLLDAFIKAIAQAIDAKSPHTSGHCQRVPVLTEMLAEAACEAKDGPLRNFTLNDDEWYELRVAAWLHDCGKLATPDSLLDKSTKLHSLCDRIEGIKTRFAALIAQTQLRHVRQGNSDPAALEAEIAALRDDCAFLERANLGSEFMHAEDQARVRRIAGYRWIDHTGATQPLLTEHEVELLCIERGTLSNAERDRVNDHINVTIQMLESLPFPRELARVPEYAGGHHERVDGKGYPRGLTREQMSWPARMMAIADIFEALTARDRPYKAPMKLSQALSILKKMAQQGHVDPDLYQLFVEGGVWRRYAEAFLLPEQLDVSDAAPYTLESA</sequence>
<keyword evidence="3" id="KW-1185">Reference proteome</keyword>
<dbReference type="PANTHER" id="PTHR43155:SF2">
    <property type="entry name" value="CYCLIC DI-GMP PHOSPHODIESTERASE PA4108"/>
    <property type="match status" value="1"/>
</dbReference>
<dbReference type="InterPro" id="IPR003018">
    <property type="entry name" value="GAF"/>
</dbReference>
<dbReference type="Gene3D" id="1.10.3210.10">
    <property type="entry name" value="Hypothetical protein af1432"/>
    <property type="match status" value="2"/>
</dbReference>
<dbReference type="PANTHER" id="PTHR43155">
    <property type="entry name" value="CYCLIC DI-GMP PHOSPHODIESTERASE PA4108-RELATED"/>
    <property type="match status" value="1"/>
</dbReference>
<evidence type="ECO:0000313" key="3">
    <source>
        <dbReference type="Proteomes" id="UP001232156"/>
    </source>
</evidence>
<proteinExistence type="predicted"/>
<dbReference type="InterPro" id="IPR037522">
    <property type="entry name" value="HD_GYP_dom"/>
</dbReference>